<protein>
    <submittedName>
        <fullName evidence="2">Uncharacterized protein</fullName>
    </submittedName>
</protein>
<accession>A0AAW1ETR0</accession>
<name>A0AAW1ETR0_ZOAVI</name>
<evidence type="ECO:0000313" key="3">
    <source>
        <dbReference type="Proteomes" id="UP001488805"/>
    </source>
</evidence>
<reference evidence="2 3" key="1">
    <citation type="journal article" date="2024" name="Genome Biol. Evol.">
        <title>Chromosome-level genome assembly of the viviparous eelpout Zoarces viviparus.</title>
        <authorList>
            <person name="Fuhrmann N."/>
            <person name="Brasseur M.V."/>
            <person name="Bakowski C.E."/>
            <person name="Podsiadlowski L."/>
            <person name="Prost S."/>
            <person name="Krehenwinkel H."/>
            <person name="Mayer C."/>
        </authorList>
    </citation>
    <scope>NUCLEOTIDE SEQUENCE [LARGE SCALE GENOMIC DNA]</scope>
    <source>
        <strain evidence="2">NO-MEL_2022_Ind0_liver</strain>
    </source>
</reference>
<evidence type="ECO:0000313" key="2">
    <source>
        <dbReference type="EMBL" id="KAK9525717.1"/>
    </source>
</evidence>
<dbReference type="Proteomes" id="UP001488805">
    <property type="component" value="Unassembled WGS sequence"/>
</dbReference>
<keyword evidence="1" id="KW-0732">Signal</keyword>
<feature type="chain" id="PRO_5043643087" evidence="1">
    <location>
        <begin position="21"/>
        <end position="70"/>
    </location>
</feature>
<gene>
    <name evidence="2" type="ORF">VZT92_016400</name>
</gene>
<keyword evidence="3" id="KW-1185">Reference proteome</keyword>
<dbReference type="AlphaFoldDB" id="A0AAW1ETR0"/>
<sequence>MGSVGSVTILTALAGDFVCACDSAVGGILPQIRGENLVSGETEGELQRERDLGCSSENGICVHGDLRLCG</sequence>
<dbReference type="EMBL" id="JBCEZU010000134">
    <property type="protein sequence ID" value="KAK9525717.1"/>
    <property type="molecule type" value="Genomic_DNA"/>
</dbReference>
<evidence type="ECO:0000256" key="1">
    <source>
        <dbReference type="SAM" id="SignalP"/>
    </source>
</evidence>
<organism evidence="2 3">
    <name type="scientific">Zoarces viviparus</name>
    <name type="common">Viviparous eelpout</name>
    <name type="synonym">Blennius viviparus</name>
    <dbReference type="NCBI Taxonomy" id="48416"/>
    <lineage>
        <taxon>Eukaryota</taxon>
        <taxon>Metazoa</taxon>
        <taxon>Chordata</taxon>
        <taxon>Craniata</taxon>
        <taxon>Vertebrata</taxon>
        <taxon>Euteleostomi</taxon>
        <taxon>Actinopterygii</taxon>
        <taxon>Neopterygii</taxon>
        <taxon>Teleostei</taxon>
        <taxon>Neoteleostei</taxon>
        <taxon>Acanthomorphata</taxon>
        <taxon>Eupercaria</taxon>
        <taxon>Perciformes</taxon>
        <taxon>Cottioidei</taxon>
        <taxon>Zoarcales</taxon>
        <taxon>Zoarcidae</taxon>
        <taxon>Zoarcinae</taxon>
        <taxon>Zoarces</taxon>
    </lineage>
</organism>
<comment type="caution">
    <text evidence="2">The sequence shown here is derived from an EMBL/GenBank/DDBJ whole genome shotgun (WGS) entry which is preliminary data.</text>
</comment>
<feature type="signal peptide" evidence="1">
    <location>
        <begin position="1"/>
        <end position="20"/>
    </location>
</feature>
<proteinExistence type="predicted"/>